<evidence type="ECO:0000313" key="3">
    <source>
        <dbReference type="Proteomes" id="UP000326759"/>
    </source>
</evidence>
<feature type="region of interest" description="Disordered" evidence="1">
    <location>
        <begin position="57"/>
        <end position="80"/>
    </location>
</feature>
<dbReference type="OrthoDB" id="10294783at2759"/>
<organism evidence="2 3">
    <name type="scientific">Armadillidium nasatum</name>
    <dbReference type="NCBI Taxonomy" id="96803"/>
    <lineage>
        <taxon>Eukaryota</taxon>
        <taxon>Metazoa</taxon>
        <taxon>Ecdysozoa</taxon>
        <taxon>Arthropoda</taxon>
        <taxon>Crustacea</taxon>
        <taxon>Multicrustacea</taxon>
        <taxon>Malacostraca</taxon>
        <taxon>Eumalacostraca</taxon>
        <taxon>Peracarida</taxon>
        <taxon>Isopoda</taxon>
        <taxon>Oniscidea</taxon>
        <taxon>Crinocheta</taxon>
        <taxon>Armadillidiidae</taxon>
        <taxon>Armadillidium</taxon>
    </lineage>
</organism>
<gene>
    <name evidence="2" type="ORF">Anas_14330</name>
</gene>
<accession>A0A5N5T0H5</accession>
<protein>
    <submittedName>
        <fullName evidence="2">Uncharacterized protein</fullName>
    </submittedName>
</protein>
<dbReference type="Proteomes" id="UP000326759">
    <property type="component" value="Unassembled WGS sequence"/>
</dbReference>
<evidence type="ECO:0000256" key="1">
    <source>
        <dbReference type="SAM" id="MobiDB-lite"/>
    </source>
</evidence>
<dbReference type="AlphaFoldDB" id="A0A5N5T0H5"/>
<feature type="non-terminal residue" evidence="2">
    <location>
        <position position="80"/>
    </location>
</feature>
<proteinExistence type="predicted"/>
<comment type="caution">
    <text evidence="2">The sequence shown here is derived from an EMBL/GenBank/DDBJ whole genome shotgun (WGS) entry which is preliminary data.</text>
</comment>
<name>A0A5N5T0H5_9CRUS</name>
<dbReference type="EMBL" id="SEYY01017198">
    <property type="protein sequence ID" value="KAB7499697.1"/>
    <property type="molecule type" value="Genomic_DNA"/>
</dbReference>
<reference evidence="2 3" key="1">
    <citation type="journal article" date="2019" name="PLoS Biol.">
        <title>Sex chromosomes control vertical transmission of feminizing Wolbachia symbionts in an isopod.</title>
        <authorList>
            <person name="Becking T."/>
            <person name="Chebbi M.A."/>
            <person name="Giraud I."/>
            <person name="Moumen B."/>
            <person name="Laverre T."/>
            <person name="Caubet Y."/>
            <person name="Peccoud J."/>
            <person name="Gilbert C."/>
            <person name="Cordaux R."/>
        </authorList>
    </citation>
    <scope>NUCLEOTIDE SEQUENCE [LARGE SCALE GENOMIC DNA]</scope>
    <source>
        <strain evidence="2">ANa2</strain>
        <tissue evidence="2">Whole body excluding digestive tract and cuticle</tissue>
    </source>
</reference>
<keyword evidence="3" id="KW-1185">Reference proteome</keyword>
<sequence>MDIKNEVEVKVEVLDFTKEDETTNVPLDQVSTLEEIKERNYEFIDMKSEIDVKEEHLATEEENTSNDKLFDQNYLLDQNQ</sequence>
<evidence type="ECO:0000313" key="2">
    <source>
        <dbReference type="EMBL" id="KAB7499697.1"/>
    </source>
</evidence>